<dbReference type="GO" id="GO:0005509">
    <property type="term" value="F:calcium ion binding"/>
    <property type="evidence" value="ECO:0007669"/>
    <property type="project" value="InterPro"/>
</dbReference>
<keyword evidence="10" id="KW-1185">Reference proteome</keyword>
<reference evidence="11" key="1">
    <citation type="submission" date="2016-11" db="UniProtKB">
        <authorList>
            <consortium name="WormBaseParasite"/>
        </authorList>
    </citation>
    <scope>IDENTIFICATION</scope>
</reference>
<feature type="transmembrane region" description="Helical" evidence="8">
    <location>
        <begin position="189"/>
        <end position="209"/>
    </location>
</feature>
<evidence type="ECO:0000256" key="1">
    <source>
        <dbReference type="ARBA" id="ARBA00004141"/>
    </source>
</evidence>
<dbReference type="AlphaFoldDB" id="A0A1I7XRJ4"/>
<evidence type="ECO:0000256" key="3">
    <source>
        <dbReference type="ARBA" id="ARBA00022692"/>
    </source>
</evidence>
<evidence type="ECO:0000256" key="8">
    <source>
        <dbReference type="SAM" id="Phobius"/>
    </source>
</evidence>
<protein>
    <submittedName>
        <fullName evidence="11">EF-hand domain-containing protein</fullName>
    </submittedName>
</protein>
<organism evidence="10 11">
    <name type="scientific">Heterorhabditis bacteriophora</name>
    <name type="common">Entomopathogenic nematode worm</name>
    <dbReference type="NCBI Taxonomy" id="37862"/>
    <lineage>
        <taxon>Eukaryota</taxon>
        <taxon>Metazoa</taxon>
        <taxon>Ecdysozoa</taxon>
        <taxon>Nematoda</taxon>
        <taxon>Chromadorea</taxon>
        <taxon>Rhabditida</taxon>
        <taxon>Rhabditina</taxon>
        <taxon>Rhabditomorpha</taxon>
        <taxon>Strongyloidea</taxon>
        <taxon>Heterorhabditidae</taxon>
        <taxon>Heterorhabditis</taxon>
    </lineage>
</organism>
<name>A0A1I7XRJ4_HETBA</name>
<comment type="similarity">
    <text evidence="2">Belongs to the nucleobase:cation symporter-2 (NCS2) (TC 2.A.40) family.</text>
</comment>
<dbReference type="GO" id="GO:0016020">
    <property type="term" value="C:membrane"/>
    <property type="evidence" value="ECO:0007669"/>
    <property type="project" value="UniProtKB-SubCell"/>
</dbReference>
<dbReference type="InterPro" id="IPR018247">
    <property type="entry name" value="EF_Hand_1_Ca_BS"/>
</dbReference>
<dbReference type="GO" id="GO:0022857">
    <property type="term" value="F:transmembrane transporter activity"/>
    <property type="evidence" value="ECO:0007669"/>
    <property type="project" value="InterPro"/>
</dbReference>
<dbReference type="SUPFAM" id="SSF47473">
    <property type="entry name" value="EF-hand"/>
    <property type="match status" value="1"/>
</dbReference>
<dbReference type="InterPro" id="IPR006043">
    <property type="entry name" value="NCS2"/>
</dbReference>
<dbReference type="FunFam" id="1.10.238.10:FF:000001">
    <property type="entry name" value="Calmodulin 1"/>
    <property type="match status" value="1"/>
</dbReference>
<evidence type="ECO:0000256" key="6">
    <source>
        <dbReference type="ARBA" id="ARBA00023136"/>
    </source>
</evidence>
<evidence type="ECO:0000256" key="7">
    <source>
        <dbReference type="SAM" id="MobiDB-lite"/>
    </source>
</evidence>
<feature type="transmembrane region" description="Helical" evidence="8">
    <location>
        <begin position="242"/>
        <end position="261"/>
    </location>
</feature>
<evidence type="ECO:0000259" key="9">
    <source>
        <dbReference type="PROSITE" id="PS50222"/>
    </source>
</evidence>
<keyword evidence="4" id="KW-0106">Calcium</keyword>
<evidence type="ECO:0000256" key="4">
    <source>
        <dbReference type="ARBA" id="ARBA00022837"/>
    </source>
</evidence>
<evidence type="ECO:0000313" key="10">
    <source>
        <dbReference type="Proteomes" id="UP000095283"/>
    </source>
</evidence>
<dbReference type="PANTHER" id="PTHR11119">
    <property type="entry name" value="XANTHINE-URACIL / VITAMIN C PERMEASE FAMILY MEMBER"/>
    <property type="match status" value="1"/>
</dbReference>
<dbReference type="InterPro" id="IPR011992">
    <property type="entry name" value="EF-hand-dom_pair"/>
</dbReference>
<feature type="transmembrane region" description="Helical" evidence="8">
    <location>
        <begin position="281"/>
        <end position="298"/>
    </location>
</feature>
<dbReference type="WBParaSite" id="Hba_20354">
    <property type="protein sequence ID" value="Hba_20354"/>
    <property type="gene ID" value="Hba_20354"/>
</dbReference>
<evidence type="ECO:0000313" key="11">
    <source>
        <dbReference type="WBParaSite" id="Hba_20354"/>
    </source>
</evidence>
<evidence type="ECO:0000256" key="2">
    <source>
        <dbReference type="ARBA" id="ARBA00008821"/>
    </source>
</evidence>
<feature type="transmembrane region" description="Helical" evidence="8">
    <location>
        <begin position="115"/>
        <end position="135"/>
    </location>
</feature>
<dbReference type="CDD" id="cd00051">
    <property type="entry name" value="EFh"/>
    <property type="match status" value="1"/>
</dbReference>
<keyword evidence="5 8" id="KW-1133">Transmembrane helix</keyword>
<feature type="transmembrane region" description="Helical" evidence="8">
    <location>
        <begin position="141"/>
        <end position="168"/>
    </location>
</feature>
<keyword evidence="3 8" id="KW-0812">Transmembrane</keyword>
<dbReference type="InterPro" id="IPR002048">
    <property type="entry name" value="EF_hand_dom"/>
</dbReference>
<dbReference type="PROSITE" id="PS00018">
    <property type="entry name" value="EF_HAND_1"/>
    <property type="match status" value="1"/>
</dbReference>
<sequence length="358" mass="39777">MAVNEYPNVRGMSDRQTRGKCKDRENRLYSAVTSQNRVFDKDGNGFITAQEFKHFMTTMGERFTEEEVDEIIKEVDKDGDEQQMMLCLSGVLVFPFIMSTMVCAGEETIALRVKLIAATFVTSGIATLLQTTFGLRGVDFIYIYLHQLILSILHGPSFAFLPPLYAFAALPENRCDSTTLTGDWNERMLTLFYLIGIGLGCLICVFLTITNLEPPAGEARTDKNATLTVLAKSPWFQVPLPGLGSALAALMGVGTGVTTYAENIALMHITRTVDLRLSRNLAIIGTALLIGNVIAYHFETNAIRTGKNNIMLRKNLFKQRLLFLGATRQQRGFSSVNMKDETIHIHDDGYSLPAVVNR</sequence>
<dbReference type="Pfam" id="PF13499">
    <property type="entry name" value="EF-hand_7"/>
    <property type="match status" value="1"/>
</dbReference>
<keyword evidence="6 8" id="KW-0472">Membrane</keyword>
<evidence type="ECO:0000256" key="5">
    <source>
        <dbReference type="ARBA" id="ARBA00022989"/>
    </source>
</evidence>
<proteinExistence type="inferred from homology"/>
<dbReference type="Pfam" id="PF00860">
    <property type="entry name" value="Xan_ur_permease"/>
    <property type="match status" value="1"/>
</dbReference>
<comment type="subcellular location">
    <subcellularLocation>
        <location evidence="1">Membrane</location>
        <topology evidence="1">Multi-pass membrane protein</topology>
    </subcellularLocation>
</comment>
<accession>A0A1I7XRJ4</accession>
<dbReference type="SMART" id="SM00054">
    <property type="entry name" value="EFh"/>
    <property type="match status" value="2"/>
</dbReference>
<feature type="transmembrane region" description="Helical" evidence="8">
    <location>
        <begin position="83"/>
        <end position="103"/>
    </location>
</feature>
<feature type="region of interest" description="Disordered" evidence="7">
    <location>
        <begin position="1"/>
        <end position="20"/>
    </location>
</feature>
<dbReference type="Proteomes" id="UP000095283">
    <property type="component" value="Unplaced"/>
</dbReference>
<dbReference type="PROSITE" id="PS50222">
    <property type="entry name" value="EF_HAND_2"/>
    <property type="match status" value="1"/>
</dbReference>
<feature type="domain" description="EF-hand" evidence="9">
    <location>
        <begin position="37"/>
        <end position="62"/>
    </location>
</feature>
<dbReference type="Gene3D" id="1.10.238.10">
    <property type="entry name" value="EF-hand"/>
    <property type="match status" value="1"/>
</dbReference>